<organism evidence="1">
    <name type="scientific">Kuenenia stuttgartiensis</name>
    <dbReference type="NCBI Taxonomy" id="174633"/>
    <lineage>
        <taxon>Bacteria</taxon>
        <taxon>Pseudomonadati</taxon>
        <taxon>Planctomycetota</taxon>
        <taxon>Candidatus Brocadiia</taxon>
        <taxon>Candidatus Brocadiales</taxon>
        <taxon>Candidatus Brocadiaceae</taxon>
        <taxon>Candidatus Kuenenia</taxon>
    </lineage>
</organism>
<gene>
    <name evidence="1" type="ORF">kustc0553</name>
</gene>
<sequence>MSEQIIFLSFTLSFKNALKLLSPFFYGGIQYAKIMERNSFGIIHVRASRGEKHNRQINSGRKKEAKRA</sequence>
<reference evidence="1" key="2">
    <citation type="submission" date="2006-01" db="EMBL/GenBank/DDBJ databases">
        <authorList>
            <person name="Genoscope"/>
        </authorList>
    </citation>
    <scope>NUCLEOTIDE SEQUENCE</scope>
</reference>
<evidence type="ECO:0000313" key="1">
    <source>
        <dbReference type="EMBL" id="CAJ71298.1"/>
    </source>
</evidence>
<name>Q1PVP8_KUEST</name>
<dbReference type="EMBL" id="CT573073">
    <property type="protein sequence ID" value="CAJ71298.1"/>
    <property type="molecule type" value="Genomic_DNA"/>
</dbReference>
<protein>
    <submittedName>
        <fullName evidence="1">Uncharacterized protein</fullName>
    </submittedName>
</protein>
<reference evidence="1" key="1">
    <citation type="journal article" date="2006" name="Nature">
        <title>Deciphering the evolution and metabolism of an anammox bacterium from a community genome.</title>
        <authorList>
            <person name="Strous M."/>
            <person name="Pelletier E."/>
            <person name="Mangenot S."/>
            <person name="Rattei T."/>
            <person name="Lehner A."/>
            <person name="Taylor M.W."/>
            <person name="Horn M."/>
            <person name="Daims H."/>
            <person name="Bartol-Mavel D."/>
            <person name="Wincker P."/>
            <person name="Barbe V."/>
            <person name="Fonknechten N."/>
            <person name="Vallenet D."/>
            <person name="Segurens B."/>
            <person name="Schenowitz-Truong C."/>
            <person name="Medigue C."/>
            <person name="Collingro A."/>
            <person name="Snel B."/>
            <person name="Dutilh B.E."/>
            <person name="OpDenCamp H.J.M."/>
            <person name="vanDerDrift C."/>
            <person name="Cirpus I."/>
            <person name="vanDePas-Schoonen K.T."/>
            <person name="Harhangi H.R."/>
            <person name="vanNiftrik L."/>
            <person name="Schmid M."/>
            <person name="Keltjens J."/>
            <person name="vanDeVossenberg J."/>
            <person name="Kartal B."/>
            <person name="Meier H."/>
            <person name="Frishman D."/>
            <person name="Huynen M.A."/>
            <person name="Mewes H."/>
            <person name="Weissenbach J."/>
            <person name="Jetten M.S.M."/>
            <person name="Wagner M."/>
            <person name="LePaslier D."/>
        </authorList>
    </citation>
    <scope>NUCLEOTIDE SEQUENCE</scope>
</reference>
<accession>Q1PVP8</accession>
<dbReference type="AlphaFoldDB" id="Q1PVP8"/>
<proteinExistence type="predicted"/>